<feature type="binding site" evidence="16">
    <location>
        <position position="519"/>
    </location>
    <ligand>
        <name>Mg(2+)</name>
        <dbReference type="ChEBI" id="CHEBI:18420"/>
    </ligand>
</feature>
<dbReference type="AlphaFoldDB" id="A0A8J7YRF9"/>
<keyword evidence="15 16" id="KW-0472">Membrane</keyword>
<evidence type="ECO:0000256" key="1">
    <source>
        <dbReference type="ARBA" id="ARBA00004370"/>
    </source>
</evidence>
<dbReference type="Pfam" id="PF00702">
    <property type="entry name" value="Hydrolase"/>
    <property type="match status" value="1"/>
</dbReference>
<dbReference type="GO" id="GO:0016887">
    <property type="term" value="F:ATP hydrolysis activity"/>
    <property type="evidence" value="ECO:0007669"/>
    <property type="project" value="InterPro"/>
</dbReference>
<keyword evidence="13 16" id="KW-1133">Transmembrane helix</keyword>
<dbReference type="Gene3D" id="3.40.1110.10">
    <property type="entry name" value="Calcium-transporting ATPase, cytoplasmic domain N"/>
    <property type="match status" value="1"/>
</dbReference>
<keyword evidence="10 16" id="KW-0460">Magnesium</keyword>
<evidence type="ECO:0000256" key="10">
    <source>
        <dbReference type="ARBA" id="ARBA00022842"/>
    </source>
</evidence>
<feature type="transmembrane region" description="Helical" evidence="16">
    <location>
        <begin position="651"/>
        <end position="677"/>
    </location>
</feature>
<protein>
    <recommendedName>
        <fullName evidence="16">Potassium-transporting ATPase ATP-binding subunit</fullName>
        <ecNumber evidence="16">7.2.2.6</ecNumber>
    </recommendedName>
    <alternativeName>
        <fullName evidence="16">ATP phosphohydrolase [potassium-transporting] B chain</fullName>
    </alternativeName>
    <alternativeName>
        <fullName evidence="16">Potassium-binding and translocating subunit B</fullName>
    </alternativeName>
    <alternativeName>
        <fullName evidence="16">Potassium-translocating ATPase B chain</fullName>
    </alternativeName>
</protein>
<keyword evidence="2 16" id="KW-0813">Transport</keyword>
<keyword evidence="12 16" id="KW-1278">Translocase</keyword>
<comment type="caution">
    <text evidence="18">The sequence shown here is derived from an EMBL/GenBank/DDBJ whole genome shotgun (WGS) entry which is preliminary data.</text>
</comment>
<feature type="transmembrane region" description="Helical" evidence="16">
    <location>
        <begin position="584"/>
        <end position="606"/>
    </location>
</feature>
<keyword evidence="7 16" id="KW-0479">Metal-binding</keyword>
<feature type="transmembrane region" description="Helical" evidence="16">
    <location>
        <begin position="67"/>
        <end position="86"/>
    </location>
</feature>
<dbReference type="PRINTS" id="PR00119">
    <property type="entry name" value="CATATPASE"/>
</dbReference>
<keyword evidence="5 16" id="KW-0597">Phosphoprotein</keyword>
<keyword evidence="6 16" id="KW-0812">Transmembrane</keyword>
<dbReference type="NCBIfam" id="TIGR01494">
    <property type="entry name" value="ATPase_P-type"/>
    <property type="match status" value="2"/>
</dbReference>
<reference evidence="18" key="1">
    <citation type="submission" date="2021-05" db="EMBL/GenBank/DDBJ databases">
        <title>Genomic insights into ecological role and evolution of a novel Thermoplasmata order Candidatus Sysuiplasmatales.</title>
        <authorList>
            <person name="Yuan Y."/>
        </authorList>
    </citation>
    <scope>NUCLEOTIDE SEQUENCE</scope>
    <source>
        <strain evidence="18">TUT19-bin139</strain>
    </source>
</reference>
<dbReference type="GO" id="GO:0005524">
    <property type="term" value="F:ATP binding"/>
    <property type="evidence" value="ECO:0007669"/>
    <property type="project" value="UniProtKB-UniRule"/>
</dbReference>
<evidence type="ECO:0000259" key="17">
    <source>
        <dbReference type="Pfam" id="PF00122"/>
    </source>
</evidence>
<keyword evidence="4 16" id="KW-0633">Potassium transport</keyword>
<feature type="binding site" evidence="16">
    <location>
        <position position="346"/>
    </location>
    <ligand>
        <name>ATP</name>
        <dbReference type="ChEBI" id="CHEBI:30616"/>
    </ligand>
</feature>
<dbReference type="PANTHER" id="PTHR43743:SF1">
    <property type="entry name" value="POTASSIUM-TRANSPORTING ATPASE ATP-BINDING SUBUNIT"/>
    <property type="match status" value="1"/>
</dbReference>
<dbReference type="EMBL" id="JAHEAC010000001">
    <property type="protein sequence ID" value="MBX8643207.1"/>
    <property type="molecule type" value="Genomic_DNA"/>
</dbReference>
<dbReference type="HAMAP" id="MF_00285">
    <property type="entry name" value="KdpB"/>
    <property type="match status" value="1"/>
</dbReference>
<comment type="function">
    <text evidence="16">Part of the high-affinity ATP-driven potassium transport (or Kdp) system, which catalyzes the hydrolysis of ATP coupled with the electrogenic transport of potassium into the cytoplasm. This subunit is responsible for energy coupling to the transport system and for the release of the potassium ions to the cytoplasm.</text>
</comment>
<dbReference type="GO" id="GO:0008556">
    <property type="term" value="F:P-type potassium transmembrane transporter activity"/>
    <property type="evidence" value="ECO:0007669"/>
    <property type="project" value="UniProtKB-UniRule"/>
</dbReference>
<evidence type="ECO:0000256" key="16">
    <source>
        <dbReference type="HAMAP-Rule" id="MF_00285"/>
    </source>
</evidence>
<name>A0A8J7YRF9_9ARCH</name>
<dbReference type="EC" id="7.2.2.6" evidence="16"/>
<feature type="binding site" evidence="16">
    <location>
        <position position="396"/>
    </location>
    <ligand>
        <name>ATP</name>
        <dbReference type="ChEBI" id="CHEBI:30616"/>
    </ligand>
</feature>
<dbReference type="InterPro" id="IPR006391">
    <property type="entry name" value="P-type_ATPase_bsu_IA"/>
</dbReference>
<evidence type="ECO:0000256" key="12">
    <source>
        <dbReference type="ARBA" id="ARBA00022967"/>
    </source>
</evidence>
<feature type="transmembrane region" description="Helical" evidence="16">
    <location>
        <begin position="254"/>
        <end position="276"/>
    </location>
</feature>
<dbReference type="Gene3D" id="3.40.50.1000">
    <property type="entry name" value="HAD superfamily/HAD-like"/>
    <property type="match status" value="1"/>
</dbReference>
<dbReference type="InterPro" id="IPR036412">
    <property type="entry name" value="HAD-like_sf"/>
</dbReference>
<dbReference type="InterPro" id="IPR001757">
    <property type="entry name" value="P_typ_ATPase"/>
</dbReference>
<feature type="binding site" evidence="16">
    <location>
        <position position="350"/>
    </location>
    <ligand>
        <name>ATP</name>
        <dbReference type="ChEBI" id="CHEBI:30616"/>
    </ligand>
</feature>
<dbReference type="InterPro" id="IPR059000">
    <property type="entry name" value="ATPase_P-type_domA"/>
</dbReference>
<dbReference type="SUPFAM" id="SSF81665">
    <property type="entry name" value="Calcium ATPase, transmembrane domain M"/>
    <property type="match status" value="1"/>
</dbReference>
<dbReference type="PROSITE" id="PS00154">
    <property type="entry name" value="ATPASE_E1_E2"/>
    <property type="match status" value="1"/>
</dbReference>
<dbReference type="SFLD" id="SFLDF00027">
    <property type="entry name" value="p-type_atpase"/>
    <property type="match status" value="1"/>
</dbReference>
<comment type="catalytic activity">
    <reaction evidence="16">
        <text>K(+)(out) + ATP + H2O = K(+)(in) + ADP + phosphate + H(+)</text>
        <dbReference type="Rhea" id="RHEA:16777"/>
        <dbReference type="ChEBI" id="CHEBI:15377"/>
        <dbReference type="ChEBI" id="CHEBI:15378"/>
        <dbReference type="ChEBI" id="CHEBI:29103"/>
        <dbReference type="ChEBI" id="CHEBI:30616"/>
        <dbReference type="ChEBI" id="CHEBI:43474"/>
        <dbReference type="ChEBI" id="CHEBI:456216"/>
        <dbReference type="EC" id="7.2.2.6"/>
    </reaction>
</comment>
<dbReference type="InterPro" id="IPR023299">
    <property type="entry name" value="ATPase_P-typ_cyto_dom_N"/>
</dbReference>
<evidence type="ECO:0000256" key="3">
    <source>
        <dbReference type="ARBA" id="ARBA00022475"/>
    </source>
</evidence>
<evidence type="ECO:0000256" key="8">
    <source>
        <dbReference type="ARBA" id="ARBA00022741"/>
    </source>
</evidence>
<evidence type="ECO:0000256" key="6">
    <source>
        <dbReference type="ARBA" id="ARBA00022692"/>
    </source>
</evidence>
<feature type="domain" description="P-type ATPase A" evidence="17">
    <location>
        <begin position="108"/>
        <end position="210"/>
    </location>
</feature>
<gene>
    <name evidence="16 18" type="primary">kdpB</name>
    <name evidence="18" type="ORF">KIY12_00515</name>
</gene>
<dbReference type="Proteomes" id="UP000750197">
    <property type="component" value="Unassembled WGS sequence"/>
</dbReference>
<dbReference type="InterPro" id="IPR023298">
    <property type="entry name" value="ATPase_P-typ_TM_dom_sf"/>
</dbReference>
<organism evidence="18 19">
    <name type="scientific">Candidatus Sysuiplasma superficiale</name>
    <dbReference type="NCBI Taxonomy" id="2823368"/>
    <lineage>
        <taxon>Archaea</taxon>
        <taxon>Methanobacteriati</taxon>
        <taxon>Thermoplasmatota</taxon>
        <taxon>Thermoplasmata</taxon>
        <taxon>Candidatus Sysuiplasmatales</taxon>
        <taxon>Candidatus Sysuiplasmataceae</taxon>
        <taxon>Candidatus Sysuiplasma</taxon>
    </lineage>
</organism>
<evidence type="ECO:0000313" key="18">
    <source>
        <dbReference type="EMBL" id="MBX8643207.1"/>
    </source>
</evidence>
<evidence type="ECO:0000256" key="2">
    <source>
        <dbReference type="ARBA" id="ARBA00022448"/>
    </source>
</evidence>
<feature type="active site" description="4-aspartylphosphate intermediate" evidence="16">
    <location>
        <position position="309"/>
    </location>
</feature>
<dbReference type="InterPro" id="IPR018303">
    <property type="entry name" value="ATPase_P-typ_P_site"/>
</dbReference>
<dbReference type="SFLD" id="SFLDG00002">
    <property type="entry name" value="C1.7:_P-type_atpase_like"/>
    <property type="match status" value="1"/>
</dbReference>
<sequence length="679" mass="72658">MAGTADLNRLRKKFFIDAVYGSLKGFDPRIAVRNPVMFVVYISTVFVAMITFLPGLFTGMIGKGYGFSYYVAIFLILIATLWFANFSEAFADAQGKANAESLRSLKSETTARLLSADGRIEEVRTERLRKGDIILLREGDTVPIDGQVVEGALVVNESMMTGESEPQVKETGGDKDSVLGGTTVVSGQGKIKVSNDPGSTFLDQMISLVEGANRQKTQNEMALSQLLVALSLVLVIVIATVIPVAAFFRFTVDMGALIALLVCLLPTTIGALLPAIRIAGVNRVVKYNVIAKSGKAVETSGDVDVLLLDKTGTITIGNRVATRIIPAPGKDEATVLRYAYLSSAMDTTPEGMSTMKLAYAKGARIDKSILSQIKPIRFTAETRMSGSDLGDERIRKGSADAMEKNGTVIPEDIRREIHSAAMEGSTPLLLAVNNEVLGLIILQDLMKPGIDARIHELKNMGIRTIMVTGDNFLTAQTIAKKSGVDEFRAEAKPQDKLEIITREQGRGHLIAMTGDGSNDAPALAQADVGLAMNSGTAVAKEAANMVDLDSDPTKLIEIVALGKQLLITRGALTTFSITNDVAKYFAIIPAMFAAYLPSLEAVNILGIQSPQIAILSTLLFNAIVIPMLIPIAMRGVRFEATGPIALLRRNIILYGGGGLLSAFVGIKLIAILMGVVLHV</sequence>
<evidence type="ECO:0000256" key="5">
    <source>
        <dbReference type="ARBA" id="ARBA00022553"/>
    </source>
</evidence>
<evidence type="ECO:0000256" key="13">
    <source>
        <dbReference type="ARBA" id="ARBA00022989"/>
    </source>
</evidence>
<keyword evidence="9 16" id="KW-0067">ATP-binding</keyword>
<dbReference type="PANTHER" id="PTHR43743">
    <property type="entry name" value="POTASSIUM-TRANSPORTING ATPASE ATP-BINDING SUBUNIT"/>
    <property type="match status" value="1"/>
</dbReference>
<comment type="subcellular location">
    <subcellularLocation>
        <location evidence="16">Cell membrane</location>
        <topology evidence="16">Multi-pass membrane protein</topology>
    </subcellularLocation>
    <subcellularLocation>
        <location evidence="1">Membrane</location>
    </subcellularLocation>
</comment>
<evidence type="ECO:0000256" key="15">
    <source>
        <dbReference type="ARBA" id="ARBA00023136"/>
    </source>
</evidence>
<keyword evidence="11 16" id="KW-0630">Potassium</keyword>
<keyword evidence="14 16" id="KW-0406">Ion transport</keyword>
<feature type="transmembrane region" description="Helical" evidence="16">
    <location>
        <begin position="38"/>
        <end position="61"/>
    </location>
</feature>
<keyword evidence="3 16" id="KW-1003">Cell membrane</keyword>
<proteinExistence type="inferred from homology"/>
<comment type="subunit">
    <text evidence="16">The system is composed of three essential subunits: KdpA, KdpB and KdpC.</text>
</comment>
<dbReference type="NCBIfam" id="TIGR01497">
    <property type="entry name" value="kdpB"/>
    <property type="match status" value="1"/>
</dbReference>
<evidence type="ECO:0000256" key="14">
    <source>
        <dbReference type="ARBA" id="ARBA00023065"/>
    </source>
</evidence>
<dbReference type="SUPFAM" id="SSF81653">
    <property type="entry name" value="Calcium ATPase, transduction domain A"/>
    <property type="match status" value="1"/>
</dbReference>
<dbReference type="InterPro" id="IPR023214">
    <property type="entry name" value="HAD_sf"/>
</dbReference>
<evidence type="ECO:0000256" key="4">
    <source>
        <dbReference type="ARBA" id="ARBA00022538"/>
    </source>
</evidence>
<dbReference type="SUPFAM" id="SSF56784">
    <property type="entry name" value="HAD-like"/>
    <property type="match status" value="1"/>
</dbReference>
<evidence type="ECO:0000256" key="9">
    <source>
        <dbReference type="ARBA" id="ARBA00022840"/>
    </source>
</evidence>
<feature type="binding site" evidence="16">
    <location>
        <begin position="378"/>
        <end position="385"/>
    </location>
    <ligand>
        <name>ATP</name>
        <dbReference type="ChEBI" id="CHEBI:30616"/>
    </ligand>
</feature>
<dbReference type="InterPro" id="IPR044492">
    <property type="entry name" value="P_typ_ATPase_HD_dom"/>
</dbReference>
<feature type="transmembrane region" description="Helical" evidence="16">
    <location>
        <begin position="226"/>
        <end position="248"/>
    </location>
</feature>
<dbReference type="InterPro" id="IPR008250">
    <property type="entry name" value="ATPase_P-typ_transduc_dom_A_sf"/>
</dbReference>
<comment type="similarity">
    <text evidence="16">Belongs to the cation transport ATPase (P-type) (TC 3.A.3) family. Type IA subfamily.</text>
</comment>
<keyword evidence="8 16" id="KW-0547">Nucleotide-binding</keyword>
<feature type="transmembrane region" description="Helical" evidence="16">
    <location>
        <begin position="612"/>
        <end position="631"/>
    </location>
</feature>
<evidence type="ECO:0000256" key="11">
    <source>
        <dbReference type="ARBA" id="ARBA00022958"/>
    </source>
</evidence>
<evidence type="ECO:0000313" key="19">
    <source>
        <dbReference type="Proteomes" id="UP000750197"/>
    </source>
</evidence>
<accession>A0A8J7YRF9</accession>
<feature type="binding site" evidence="16">
    <location>
        <position position="515"/>
    </location>
    <ligand>
        <name>Mg(2+)</name>
        <dbReference type="ChEBI" id="CHEBI:18420"/>
    </ligand>
</feature>
<dbReference type="SFLD" id="SFLDS00003">
    <property type="entry name" value="Haloacid_Dehalogenase"/>
    <property type="match status" value="1"/>
</dbReference>
<dbReference type="GO" id="GO:0000287">
    <property type="term" value="F:magnesium ion binding"/>
    <property type="evidence" value="ECO:0007669"/>
    <property type="project" value="UniProtKB-UniRule"/>
</dbReference>
<dbReference type="GO" id="GO:0005886">
    <property type="term" value="C:plasma membrane"/>
    <property type="evidence" value="ECO:0007669"/>
    <property type="project" value="UniProtKB-SubCell"/>
</dbReference>
<dbReference type="Gene3D" id="2.70.150.10">
    <property type="entry name" value="Calcium-transporting ATPase, cytoplasmic transduction domain A"/>
    <property type="match status" value="1"/>
</dbReference>
<dbReference type="Pfam" id="PF00122">
    <property type="entry name" value="E1-E2_ATPase"/>
    <property type="match status" value="1"/>
</dbReference>
<evidence type="ECO:0000256" key="7">
    <source>
        <dbReference type="ARBA" id="ARBA00022723"/>
    </source>
</evidence>